<accession>A0A2X3D7A9</accession>
<sequence>MSWSDFEYSTANGQPVTLYEFVRGDTQFFRYTNADQDINAAGAVWQQQAISDGGLSVGAGDSMDITLPTTNPVAMLFRGLPPSQPVRVRIHRWHVGDSQGEFRTVWIGSITEVKREAIDRTRLVTASLASTFTRSGLRLTWGRACPYSLYDHNCKVSPAAFGVGGLVISALDGVSITVNLPAGSPDGWFSGGYLEWLADGVTERRGLRAQSGNVLGLFGGSAGLSVGQVVAVFPGCDRTIATCNDKFNNVLNYGGQPHMPGKSPYQIIKLF</sequence>
<feature type="domain" description="Bacteriophage phiJL001 Gp84 C-terminal" evidence="1">
    <location>
        <begin position="187"/>
        <end position="262"/>
    </location>
</feature>
<dbReference type="EMBL" id="UASO01000004">
    <property type="protein sequence ID" value="SQC20361.1"/>
    <property type="molecule type" value="Genomic_DNA"/>
</dbReference>
<gene>
    <name evidence="2" type="ORF">NCTC9645_01546</name>
</gene>
<reference evidence="2 3" key="1">
    <citation type="submission" date="2018-06" db="EMBL/GenBank/DDBJ databases">
        <authorList>
            <consortium name="Pathogen Informatics"/>
            <person name="Doyle S."/>
        </authorList>
    </citation>
    <scope>NUCLEOTIDE SEQUENCE [LARGE SCALE GENOMIC DNA]</scope>
    <source>
        <strain evidence="2 3">NCTC9645</strain>
    </source>
</reference>
<dbReference type="Proteomes" id="UP000250675">
    <property type="component" value="Unassembled WGS sequence"/>
</dbReference>
<organism evidence="2 3">
    <name type="scientific">Klebsiella pneumoniae</name>
    <dbReference type="NCBI Taxonomy" id="573"/>
    <lineage>
        <taxon>Bacteria</taxon>
        <taxon>Pseudomonadati</taxon>
        <taxon>Pseudomonadota</taxon>
        <taxon>Gammaproteobacteria</taxon>
        <taxon>Enterobacterales</taxon>
        <taxon>Enterobacteriaceae</taxon>
        <taxon>Klebsiella/Raoultella group</taxon>
        <taxon>Klebsiella</taxon>
        <taxon>Klebsiella pneumoniae complex</taxon>
    </lineage>
</organism>
<evidence type="ECO:0000259" key="1">
    <source>
        <dbReference type="Pfam" id="PF09356"/>
    </source>
</evidence>
<dbReference type="Pfam" id="PF09356">
    <property type="entry name" value="Phage_BR0599"/>
    <property type="match status" value="1"/>
</dbReference>
<evidence type="ECO:0000313" key="2">
    <source>
        <dbReference type="EMBL" id="SQC20361.1"/>
    </source>
</evidence>
<dbReference type="Pfam" id="PF09931">
    <property type="entry name" value="Phage_phiJL001_Gp84_N"/>
    <property type="match status" value="1"/>
</dbReference>
<dbReference type="NCBIfam" id="TIGR02218">
    <property type="entry name" value="phg_TIGR02218"/>
    <property type="match status" value="1"/>
</dbReference>
<evidence type="ECO:0000313" key="3">
    <source>
        <dbReference type="Proteomes" id="UP000250675"/>
    </source>
</evidence>
<proteinExistence type="predicted"/>
<protein>
    <submittedName>
        <fullName evidence="2">Uncharacterized conserved protein</fullName>
    </submittedName>
</protein>
<dbReference type="InterPro" id="IPR011928">
    <property type="entry name" value="Phage_phiJL001_Gp84"/>
</dbReference>
<name>A0A2X3D7A9_KLEPN</name>
<dbReference type="InterPro" id="IPR018964">
    <property type="entry name" value="Phage_phiJL001_Gp84_C"/>
</dbReference>
<dbReference type="AlphaFoldDB" id="A0A2X3D7A9"/>